<feature type="domain" description="Calpain catalytic" evidence="7">
    <location>
        <begin position="17"/>
        <end position="161"/>
    </location>
</feature>
<dbReference type="InterPro" id="IPR001300">
    <property type="entry name" value="Peptidase_C2_calpain_cat"/>
</dbReference>
<protein>
    <recommendedName>
        <fullName evidence="7">Calpain catalytic domain-containing protein</fullName>
    </recommendedName>
</protein>
<evidence type="ECO:0000256" key="5">
    <source>
        <dbReference type="PIRSR" id="PIRSR622684-1"/>
    </source>
</evidence>
<evidence type="ECO:0000256" key="2">
    <source>
        <dbReference type="ARBA" id="ARBA00022670"/>
    </source>
</evidence>
<dbReference type="Pfam" id="PF01067">
    <property type="entry name" value="Calpain_III"/>
    <property type="match status" value="1"/>
</dbReference>
<evidence type="ECO:0000256" key="6">
    <source>
        <dbReference type="PROSITE-ProRule" id="PRU00239"/>
    </source>
</evidence>
<keyword evidence="4" id="KW-0788">Thiol protease</keyword>
<keyword evidence="9" id="KW-1185">Reference proteome</keyword>
<dbReference type="InterPro" id="IPR022683">
    <property type="entry name" value="Calpain_III"/>
</dbReference>
<dbReference type="Gene3D" id="3.90.70.10">
    <property type="entry name" value="Cysteine proteinases"/>
    <property type="match status" value="1"/>
</dbReference>
<dbReference type="InterPro" id="IPR038765">
    <property type="entry name" value="Papain-like_cys_pep_sf"/>
</dbReference>
<feature type="active site" evidence="5">
    <location>
        <position position="71"/>
    </location>
</feature>
<dbReference type="PROSITE" id="PS50203">
    <property type="entry name" value="CALPAIN_CAT"/>
    <property type="match status" value="1"/>
</dbReference>
<dbReference type="SMART" id="SM00720">
    <property type="entry name" value="calpain_III"/>
    <property type="match status" value="1"/>
</dbReference>
<dbReference type="InterPro" id="IPR022684">
    <property type="entry name" value="Calpain_cysteine_protease"/>
</dbReference>
<dbReference type="PANTHER" id="PTHR10183">
    <property type="entry name" value="CALPAIN"/>
    <property type="match status" value="1"/>
</dbReference>
<keyword evidence="3" id="KW-0378">Hydrolase</keyword>
<evidence type="ECO:0000259" key="7">
    <source>
        <dbReference type="PROSITE" id="PS50203"/>
    </source>
</evidence>
<evidence type="ECO:0000313" key="8">
    <source>
        <dbReference type="EMBL" id="VDK45556.1"/>
    </source>
</evidence>
<gene>
    <name evidence="8" type="ORF">CGOC_LOCUS547</name>
</gene>
<keyword evidence="2" id="KW-0645">Protease</keyword>
<dbReference type="GO" id="GO:0004198">
    <property type="term" value="F:calcium-dependent cysteine-type endopeptidase activity"/>
    <property type="evidence" value="ECO:0007669"/>
    <property type="project" value="InterPro"/>
</dbReference>
<dbReference type="SUPFAM" id="SSF54001">
    <property type="entry name" value="Cysteine proteinases"/>
    <property type="match status" value="1"/>
</dbReference>
<dbReference type="PANTHER" id="PTHR10183:SF379">
    <property type="entry name" value="CALPAIN-5"/>
    <property type="match status" value="1"/>
</dbReference>
<evidence type="ECO:0000256" key="4">
    <source>
        <dbReference type="ARBA" id="ARBA00022807"/>
    </source>
</evidence>
<dbReference type="InterPro" id="IPR022682">
    <property type="entry name" value="Calpain_domain_III"/>
</dbReference>
<dbReference type="EMBL" id="UYRV01000803">
    <property type="protein sequence ID" value="VDK45556.1"/>
    <property type="molecule type" value="Genomic_DNA"/>
</dbReference>
<feature type="active site" evidence="5">
    <location>
        <position position="95"/>
    </location>
</feature>
<dbReference type="SUPFAM" id="SSF49758">
    <property type="entry name" value="Calpain large subunit, middle domain (domain III)"/>
    <property type="match status" value="1"/>
</dbReference>
<evidence type="ECO:0000256" key="3">
    <source>
        <dbReference type="ARBA" id="ARBA00022801"/>
    </source>
</evidence>
<name>A0A3P6Q1M1_CYLGO</name>
<dbReference type="Proteomes" id="UP000271889">
    <property type="component" value="Unassembled WGS sequence"/>
</dbReference>
<dbReference type="OrthoDB" id="424753at2759"/>
<dbReference type="PRINTS" id="PR00704">
    <property type="entry name" value="CALPAIN"/>
</dbReference>
<evidence type="ECO:0000256" key="1">
    <source>
        <dbReference type="ARBA" id="ARBA00007623"/>
    </source>
</evidence>
<sequence>MCVVSEILNKSNVFWVIHLKCGIKYSADAPDHLFNNLKEAFDNEALIVAAIAANTKDEIEQTLSCGLVKGHAYAVTAVKYVELDANSIRMIRLQNPWGEKEWNGPWSDDSKEWEQVSQSTCLMSKCSKRSGSGDSLSTDFPWMPWYSFVQYFTDISICQLFNTRIVSTSRRYHEAIYYGEWTTNGVKRGAPDYLAGGCFNFPTFCNNPQVCPIMFALTQREPNEGSKRRDPYVTIGIHVMKVENNRSHRIHQAMTPFGISDYAGARSVFLHLRVVPAGRYIAVPTTFAPKEQTTFMLRIYSDRKIETRELTEVRHSGSVPVTLKLSGYLSLA</sequence>
<dbReference type="SMART" id="SM00230">
    <property type="entry name" value="CysPc"/>
    <property type="match status" value="1"/>
</dbReference>
<accession>A0A3P6Q1M1</accession>
<comment type="similarity">
    <text evidence="1">Belongs to the peptidase C2 family.</text>
</comment>
<proteinExistence type="inferred from homology"/>
<evidence type="ECO:0000313" key="9">
    <source>
        <dbReference type="Proteomes" id="UP000271889"/>
    </source>
</evidence>
<dbReference type="Pfam" id="PF00648">
    <property type="entry name" value="Peptidase_C2"/>
    <property type="match status" value="1"/>
</dbReference>
<comment type="caution">
    <text evidence="6">Lacks conserved residue(s) required for the propagation of feature annotation.</text>
</comment>
<dbReference type="InterPro" id="IPR036213">
    <property type="entry name" value="Calpain_III_sf"/>
</dbReference>
<dbReference type="Gene3D" id="2.60.120.380">
    <property type="match status" value="1"/>
</dbReference>
<feature type="non-terminal residue" evidence="8">
    <location>
        <position position="332"/>
    </location>
</feature>
<dbReference type="GO" id="GO:0006508">
    <property type="term" value="P:proteolysis"/>
    <property type="evidence" value="ECO:0007669"/>
    <property type="project" value="UniProtKB-KW"/>
</dbReference>
<dbReference type="GO" id="GO:0005737">
    <property type="term" value="C:cytoplasm"/>
    <property type="evidence" value="ECO:0007669"/>
    <property type="project" value="TreeGrafter"/>
</dbReference>
<reference evidence="8 9" key="1">
    <citation type="submission" date="2018-11" db="EMBL/GenBank/DDBJ databases">
        <authorList>
            <consortium name="Pathogen Informatics"/>
        </authorList>
    </citation>
    <scope>NUCLEOTIDE SEQUENCE [LARGE SCALE GENOMIC DNA]</scope>
</reference>
<dbReference type="AlphaFoldDB" id="A0A3P6Q1M1"/>
<organism evidence="8 9">
    <name type="scientific">Cylicostephanus goldi</name>
    <name type="common">Nematode worm</name>
    <dbReference type="NCBI Taxonomy" id="71465"/>
    <lineage>
        <taxon>Eukaryota</taxon>
        <taxon>Metazoa</taxon>
        <taxon>Ecdysozoa</taxon>
        <taxon>Nematoda</taxon>
        <taxon>Chromadorea</taxon>
        <taxon>Rhabditida</taxon>
        <taxon>Rhabditina</taxon>
        <taxon>Rhabditomorpha</taxon>
        <taxon>Strongyloidea</taxon>
        <taxon>Strongylidae</taxon>
        <taxon>Cylicostephanus</taxon>
    </lineage>
</organism>